<accession>W6IFW3</accession>
<dbReference type="OMA" id="FGLCRNQ"/>
<protein>
    <recommendedName>
        <fullName evidence="5 7">Small ribosomal subunit protein uS14</fullName>
    </recommendedName>
</protein>
<feature type="region of interest" description="Disordered" evidence="8">
    <location>
        <begin position="1"/>
        <end position="25"/>
    </location>
</feature>
<dbReference type="AlphaFoldDB" id="A0A1L3RW47"/>
<dbReference type="Gene3D" id="1.10.287.1480">
    <property type="match status" value="1"/>
</dbReference>
<keyword evidence="7" id="KW-0694">RNA-binding</keyword>
<dbReference type="PANTHER" id="PTHR19836">
    <property type="entry name" value="30S RIBOSOMAL PROTEIN S14"/>
    <property type="match status" value="1"/>
</dbReference>
<dbReference type="SUPFAM" id="SSF57716">
    <property type="entry name" value="Glucocorticoid receptor-like (DNA-binding domain)"/>
    <property type="match status" value="1"/>
</dbReference>
<dbReference type="PANTHER" id="PTHR19836:SF19">
    <property type="entry name" value="SMALL RIBOSOMAL SUBUNIT PROTEIN US14M"/>
    <property type="match status" value="1"/>
</dbReference>
<reference evidence="11" key="1">
    <citation type="submission" date="2012-06" db="EMBL/GenBank/DDBJ databases">
        <title>Genome analysis of multiple Granulibacter bethesdensis isolates demonstrates substantial genome diversity.</title>
        <authorList>
            <person name="Greenberg D.E."/>
            <person name="Porcella S.F."/>
            <person name="Zarember K."/>
            <person name="Zelazny A.M."/>
            <person name="Bruno D."/>
            <person name="Martens C."/>
            <person name="Barbian K.D."/>
            <person name="Jaske E."/>
            <person name="Holland S.M."/>
        </authorList>
    </citation>
    <scope>NUCLEOTIDE SEQUENCE [LARGE SCALE GENOMIC DNA]</scope>
    <source>
        <strain evidence="11">CGDNIH3</strain>
    </source>
</reference>
<dbReference type="KEGG" id="gbc:GbCGDNIH3_0567"/>
<evidence type="ECO:0000256" key="1">
    <source>
        <dbReference type="ARBA" id="ARBA00003686"/>
    </source>
</evidence>
<evidence type="ECO:0000313" key="10">
    <source>
        <dbReference type="EMBL" id="APH53809.1"/>
    </source>
</evidence>
<evidence type="ECO:0000313" key="12">
    <source>
        <dbReference type="Proteomes" id="UP000182373"/>
    </source>
</evidence>
<evidence type="ECO:0000256" key="3">
    <source>
        <dbReference type="ARBA" id="ARBA00022980"/>
    </source>
</evidence>
<evidence type="ECO:0000256" key="5">
    <source>
        <dbReference type="ARBA" id="ARBA00035167"/>
    </source>
</evidence>
<dbReference type="Proteomes" id="UP000019438">
    <property type="component" value="Chromosome"/>
</dbReference>
<dbReference type="Pfam" id="PF00253">
    <property type="entry name" value="Ribosomal_S14"/>
    <property type="match status" value="1"/>
</dbReference>
<keyword evidence="4 7" id="KW-0687">Ribonucleoprotein</keyword>
<comment type="similarity">
    <text evidence="2 7">Belongs to the universal ribosomal protein uS14 family.</text>
</comment>
<evidence type="ECO:0000256" key="7">
    <source>
        <dbReference type="HAMAP-Rule" id="MF_00537"/>
    </source>
</evidence>
<dbReference type="GO" id="GO:0015935">
    <property type="term" value="C:small ribosomal subunit"/>
    <property type="evidence" value="ECO:0007669"/>
    <property type="project" value="TreeGrafter"/>
</dbReference>
<dbReference type="GO" id="GO:0019843">
    <property type="term" value="F:rRNA binding"/>
    <property type="evidence" value="ECO:0007669"/>
    <property type="project" value="UniProtKB-UniRule"/>
</dbReference>
<evidence type="ECO:0000256" key="2">
    <source>
        <dbReference type="ARBA" id="ARBA00009083"/>
    </source>
</evidence>
<comment type="function">
    <text evidence="1 7">Binds 16S rRNA, required for the assembly of 30S particles and may also be responsible for determining the conformation of the 16S rRNA at the A site.</text>
</comment>
<evidence type="ECO:0000256" key="6">
    <source>
        <dbReference type="ARBA" id="ARBA00047110"/>
    </source>
</evidence>
<evidence type="ECO:0000256" key="8">
    <source>
        <dbReference type="SAM" id="MobiDB-lite"/>
    </source>
</evidence>
<dbReference type="EMBL" id="CP018191">
    <property type="protein sequence ID" value="APH53809.1"/>
    <property type="molecule type" value="Genomic_DNA"/>
</dbReference>
<reference evidence="12" key="2">
    <citation type="submission" date="2016-11" db="EMBL/GenBank/DDBJ databases">
        <title>Comparative genomic and phenotypic analysis of Granulibacter bethesdensis clinical isolates from patients with chronic granulomatous disease.</title>
        <authorList>
            <person name="Zarember K.A."/>
            <person name="Porcella S.F."/>
            <person name="Chu J."/>
            <person name="Ding L."/>
            <person name="Dahlstrom E."/>
            <person name="Barbian K."/>
            <person name="Martens C."/>
            <person name="Sykora L."/>
            <person name="Kramer S."/>
            <person name="Pettinato A.M."/>
            <person name="Hong H."/>
            <person name="Wald G."/>
            <person name="Berg L.J."/>
            <person name="Rogge L.S."/>
            <person name="Greenberg D.E."/>
            <person name="Falcone E.L."/>
            <person name="Neves J.F."/>
            <person name="Simoes M.J."/>
            <person name="Casal M."/>
            <person name="Rodriguez-Lopez F.C."/>
            <person name="Zelazny A."/>
            <person name="Gallin J.I."/>
            <person name="Holland S.M."/>
        </authorList>
    </citation>
    <scope>NUCLEOTIDE SEQUENCE [LARGE SCALE GENOMIC DNA]</scope>
    <source>
        <strain evidence="12">NIH9.1</strain>
    </source>
</reference>
<dbReference type="GO" id="GO:0005737">
    <property type="term" value="C:cytoplasm"/>
    <property type="evidence" value="ECO:0007669"/>
    <property type="project" value="UniProtKB-ARBA"/>
</dbReference>
<dbReference type="GO" id="GO:0006412">
    <property type="term" value="P:translation"/>
    <property type="evidence" value="ECO:0007669"/>
    <property type="project" value="UniProtKB-UniRule"/>
</dbReference>
<comment type="subunit">
    <text evidence="6 7">Part of the 30S ribosomal subunit. Contacts proteins S3 and S10.</text>
</comment>
<dbReference type="PROSITE" id="PS00527">
    <property type="entry name" value="RIBOSOMAL_S14"/>
    <property type="match status" value="1"/>
</dbReference>
<keyword evidence="3 7" id="KW-0689">Ribosomal protein</keyword>
<dbReference type="EMBL" id="CP003181">
    <property type="protein sequence ID" value="AHJ62344.1"/>
    <property type="molecule type" value="Genomic_DNA"/>
</dbReference>
<organism evidence="10 12">
    <name type="scientific">Granulibacter bethesdensis</name>
    <dbReference type="NCBI Taxonomy" id="364410"/>
    <lineage>
        <taxon>Bacteria</taxon>
        <taxon>Pseudomonadati</taxon>
        <taxon>Pseudomonadota</taxon>
        <taxon>Alphaproteobacteria</taxon>
        <taxon>Acetobacterales</taxon>
        <taxon>Acetobacteraceae</taxon>
        <taxon>Granulibacter</taxon>
    </lineage>
</organism>
<dbReference type="InterPro" id="IPR023036">
    <property type="entry name" value="Ribosomal_uS14_bac/plastid"/>
</dbReference>
<dbReference type="InterPro" id="IPR018271">
    <property type="entry name" value="Ribosomal_uS14_CS"/>
</dbReference>
<dbReference type="GO" id="GO:0003735">
    <property type="term" value="F:structural constituent of ribosome"/>
    <property type="evidence" value="ECO:0007669"/>
    <property type="project" value="InterPro"/>
</dbReference>
<evidence type="ECO:0000256" key="4">
    <source>
        <dbReference type="ARBA" id="ARBA00023274"/>
    </source>
</evidence>
<name>A0A1L3RW47_9PROT</name>
<sequence>MKQGMAKTSAVNRNKMRERMASRDKAKRAALKAIVMDRSLPVEDRFEATLRLAQLPRNGAANRVRLRCELTGRPRANYRKFKLCRVALRDLASSGQIPGLVKASW</sequence>
<feature type="compositionally biased region" description="Basic and acidic residues" evidence="8">
    <location>
        <begin position="15"/>
        <end position="24"/>
    </location>
</feature>
<dbReference type="Proteomes" id="UP000182373">
    <property type="component" value="Chromosome"/>
</dbReference>
<dbReference type="KEGG" id="gbh:GbCGDNIH2_0567"/>
<dbReference type="InterPro" id="IPR001209">
    <property type="entry name" value="Ribosomal_uS14"/>
</dbReference>
<accession>A0A1L3RW47</accession>
<evidence type="ECO:0000313" key="9">
    <source>
        <dbReference type="EMBL" id="AHJ62344.1"/>
    </source>
</evidence>
<keyword evidence="7" id="KW-0699">rRNA-binding</keyword>
<reference evidence="10" key="3">
    <citation type="submission" date="2017-08" db="EMBL/GenBank/DDBJ databases">
        <title>Comparative genomic and phenotypic analysis of Granulibacter bethesdensis clinical isolates from patients with chronic granulomatous disease.</title>
        <authorList>
            <person name="Zarember K.A."/>
            <person name="Porcella S.F."/>
            <person name="Chu J."/>
            <person name="Ding L."/>
            <person name="Dahlstrom E."/>
            <person name="Barbian K."/>
            <person name="Martens C."/>
            <person name="Sykora L."/>
            <person name="Kramer S."/>
            <person name="Pettinato A.M."/>
            <person name="Hong H."/>
            <person name="Wald G."/>
            <person name="Berg L.J."/>
            <person name="Rogge L.S."/>
            <person name="Greenberg D.E."/>
            <person name="Falcone E.L."/>
            <person name="Neves J.F."/>
            <person name="Simoes M.J."/>
            <person name="Casal M."/>
            <person name="Rodriguez-Lopez F.C."/>
            <person name="Zelazny A.M."/>
            <person name="Gallin J.I."/>
            <person name="Holland S.M."/>
        </authorList>
    </citation>
    <scope>NUCLEOTIDE SEQUENCE</scope>
    <source>
        <strain evidence="9">NIH3.1</strain>
        <strain evidence="10">NIH9.1</strain>
    </source>
</reference>
<evidence type="ECO:0000313" key="11">
    <source>
        <dbReference type="Proteomes" id="UP000019438"/>
    </source>
</evidence>
<gene>
    <name evidence="7" type="primary">rpsN</name>
    <name evidence="9" type="ORF">GbCGDNIH3_0567</name>
    <name evidence="10" type="ORF">GbCGDNIH9_0567</name>
</gene>
<dbReference type="FunFam" id="1.10.287.1480:FF:000001">
    <property type="entry name" value="30S ribosomal protein S14"/>
    <property type="match status" value="1"/>
</dbReference>
<proteinExistence type="inferred from homology"/>
<dbReference type="NCBIfam" id="NF006477">
    <property type="entry name" value="PRK08881.1"/>
    <property type="match status" value="1"/>
</dbReference>
<dbReference type="HAMAP" id="MF_00537">
    <property type="entry name" value="Ribosomal_uS14_1"/>
    <property type="match status" value="1"/>
</dbReference>